<comment type="caution">
    <text evidence="3">The sequence shown here is derived from an EMBL/GenBank/DDBJ whole genome shotgun (WGS) entry which is preliminary data.</text>
</comment>
<gene>
    <name evidence="3" type="ORF">GCM10011534_38360</name>
</gene>
<keyword evidence="4" id="KW-1185">Reference proteome</keyword>
<dbReference type="PANTHER" id="PTHR48081">
    <property type="entry name" value="AB HYDROLASE SUPERFAMILY PROTEIN C4A8.06C"/>
    <property type="match status" value="1"/>
</dbReference>
<feature type="domain" description="BD-FAE-like" evidence="2">
    <location>
        <begin position="34"/>
        <end position="228"/>
    </location>
</feature>
<reference evidence="3" key="1">
    <citation type="journal article" date="2014" name="Int. J. Syst. Evol. Microbiol.">
        <title>Complete genome sequence of Corynebacterium casei LMG S-19264T (=DSM 44701T), isolated from a smear-ripened cheese.</title>
        <authorList>
            <consortium name="US DOE Joint Genome Institute (JGI-PGF)"/>
            <person name="Walter F."/>
            <person name="Albersmeier A."/>
            <person name="Kalinowski J."/>
            <person name="Ruckert C."/>
        </authorList>
    </citation>
    <scope>NUCLEOTIDE SEQUENCE</scope>
    <source>
        <strain evidence="3">CGMCC 1.6293</strain>
    </source>
</reference>
<reference evidence="3" key="2">
    <citation type="submission" date="2020-09" db="EMBL/GenBank/DDBJ databases">
        <authorList>
            <person name="Sun Q."/>
            <person name="Zhou Y."/>
        </authorList>
    </citation>
    <scope>NUCLEOTIDE SEQUENCE</scope>
    <source>
        <strain evidence="3">CGMCC 1.6293</strain>
    </source>
</reference>
<accession>A0A917T855</accession>
<name>A0A917T855_9RHOB</name>
<dbReference type="GO" id="GO:0016787">
    <property type="term" value="F:hydrolase activity"/>
    <property type="evidence" value="ECO:0007669"/>
    <property type="project" value="UniProtKB-KW"/>
</dbReference>
<evidence type="ECO:0000313" key="3">
    <source>
        <dbReference type="EMBL" id="GGM12569.1"/>
    </source>
</evidence>
<dbReference type="Gene3D" id="3.40.50.1820">
    <property type="entry name" value="alpha/beta hydrolase"/>
    <property type="match status" value="1"/>
</dbReference>
<evidence type="ECO:0000313" key="4">
    <source>
        <dbReference type="Proteomes" id="UP000649829"/>
    </source>
</evidence>
<dbReference type="EMBL" id="BMLF01000004">
    <property type="protein sequence ID" value="GGM12569.1"/>
    <property type="molecule type" value="Genomic_DNA"/>
</dbReference>
<dbReference type="InterPro" id="IPR049492">
    <property type="entry name" value="BD-FAE-like_dom"/>
</dbReference>
<dbReference type="AlphaFoldDB" id="A0A917T855"/>
<keyword evidence="1" id="KW-0378">Hydrolase</keyword>
<dbReference type="Proteomes" id="UP000649829">
    <property type="component" value="Unassembled WGS sequence"/>
</dbReference>
<dbReference type="RefSeq" id="WP_051630929.1">
    <property type="nucleotide sequence ID" value="NZ_BMLF01000004.1"/>
</dbReference>
<sequence>MLEDDLPPLPEVPPPPGTRSVIDIPFGPHPRQRLDLHVPASGSEGVIAFVHGGSWARRDRKVVRCWYLLECGYAVASLGYRLSQHAPFPAQVRDVNAGLAKLSRIAPEHGLRMDRLGLLGLSAGGHLAALAALARDVPDFAPDPGIRIRAVVDYYGPSDLARSGARSESALNEAVSQLLGAGAADAQAVSRASPVNHCQAGSPPFLLIHGDADTVVPVRQSLDLHARLHSVGADPELIVVPGGGHVRPRMHTPEIEARICRFLDHRLKT</sequence>
<evidence type="ECO:0000256" key="1">
    <source>
        <dbReference type="ARBA" id="ARBA00022801"/>
    </source>
</evidence>
<organism evidence="3 4">
    <name type="scientific">Pseudooceanicola nanhaiensis</name>
    <dbReference type="NCBI Taxonomy" id="375761"/>
    <lineage>
        <taxon>Bacteria</taxon>
        <taxon>Pseudomonadati</taxon>
        <taxon>Pseudomonadota</taxon>
        <taxon>Alphaproteobacteria</taxon>
        <taxon>Rhodobacterales</taxon>
        <taxon>Paracoccaceae</taxon>
        <taxon>Pseudooceanicola</taxon>
    </lineage>
</organism>
<dbReference type="InterPro" id="IPR029058">
    <property type="entry name" value="AB_hydrolase_fold"/>
</dbReference>
<protein>
    <recommendedName>
        <fullName evidence="2">BD-FAE-like domain-containing protein</fullName>
    </recommendedName>
</protein>
<dbReference type="SUPFAM" id="SSF53474">
    <property type="entry name" value="alpha/beta-Hydrolases"/>
    <property type="match status" value="1"/>
</dbReference>
<dbReference type="InterPro" id="IPR050300">
    <property type="entry name" value="GDXG_lipolytic_enzyme"/>
</dbReference>
<proteinExistence type="predicted"/>
<evidence type="ECO:0000259" key="2">
    <source>
        <dbReference type="Pfam" id="PF20434"/>
    </source>
</evidence>
<dbReference type="Pfam" id="PF20434">
    <property type="entry name" value="BD-FAE"/>
    <property type="match status" value="1"/>
</dbReference>
<dbReference type="PANTHER" id="PTHR48081:SF13">
    <property type="entry name" value="ALPHA_BETA HYDROLASE"/>
    <property type="match status" value="1"/>
</dbReference>